<sequence length="357" mass="40350">MKERILQLQPYKPGKLPEQIKREYNVDNVIKLASNENSFGCSPTIAQAVNKALKEVSTYPDGHAELLRKKVAEHVNVKETELLFGAGLDEVIQILSRVLLCEGSNIVTADQTFVQYKHHAVIEGAEIREVPLINGHFNLDEMASTIDNETKIVWICNPNNPTGTYVSEKELMNFLQKIPRHVTVVLDEAYYEYVMAEDYPQTIPFIKDYKNLIVLRTFSKAYGLASLRIGYAVGNENLIEKLNIGRLPFNTSTLAQVAAAAALEDQDFIKYTVEETRKGILFFEQELNTLGISYYPSQTNFIFIHAKNPEAVFTKFIEKGYIVRPMANGIRISIGTMEQNQGVINILKDNIDKSLLL</sequence>
<comment type="pathway">
    <text evidence="2 9">Amino-acid biosynthesis; L-histidine biosynthesis; L-histidine from 5-phospho-alpha-D-ribose 1-diphosphate: step 7/9.</text>
</comment>
<evidence type="ECO:0000256" key="1">
    <source>
        <dbReference type="ARBA" id="ARBA00001933"/>
    </source>
</evidence>
<comment type="subunit">
    <text evidence="3 9">Homodimer.</text>
</comment>
<name>A0ABT2WHN2_9BACI</name>
<dbReference type="Gene3D" id="3.90.1150.10">
    <property type="entry name" value="Aspartate Aminotransferase, domain 1"/>
    <property type="match status" value="1"/>
</dbReference>
<dbReference type="EC" id="2.6.1.9" evidence="9"/>
<evidence type="ECO:0000256" key="9">
    <source>
        <dbReference type="HAMAP-Rule" id="MF_01023"/>
    </source>
</evidence>
<feature type="domain" description="Aminotransferase class I/classII large" evidence="10">
    <location>
        <begin position="28"/>
        <end position="344"/>
    </location>
</feature>
<dbReference type="Gene3D" id="3.40.640.10">
    <property type="entry name" value="Type I PLP-dependent aspartate aminotransferase-like (Major domain)"/>
    <property type="match status" value="1"/>
</dbReference>
<comment type="caution">
    <text evidence="11">The sequence shown here is derived from an EMBL/GenBank/DDBJ whole genome shotgun (WGS) entry which is preliminary data.</text>
</comment>
<evidence type="ECO:0000256" key="4">
    <source>
        <dbReference type="ARBA" id="ARBA00022576"/>
    </source>
</evidence>
<feature type="modified residue" description="N6-(pyridoxal phosphate)lysine" evidence="9">
    <location>
        <position position="220"/>
    </location>
</feature>
<dbReference type="SUPFAM" id="SSF53383">
    <property type="entry name" value="PLP-dependent transferases"/>
    <property type="match status" value="1"/>
</dbReference>
<dbReference type="InterPro" id="IPR050106">
    <property type="entry name" value="HistidinolP_aminotransfase"/>
</dbReference>
<evidence type="ECO:0000313" key="11">
    <source>
        <dbReference type="EMBL" id="MCU9594179.1"/>
    </source>
</evidence>
<dbReference type="InterPro" id="IPR005861">
    <property type="entry name" value="HisP_aminotrans"/>
</dbReference>
<dbReference type="InterPro" id="IPR004839">
    <property type="entry name" value="Aminotransferase_I/II_large"/>
</dbReference>
<dbReference type="GO" id="GO:0004400">
    <property type="term" value="F:histidinol-phosphate transaminase activity"/>
    <property type="evidence" value="ECO:0007669"/>
    <property type="project" value="UniProtKB-EC"/>
</dbReference>
<accession>A0ABT2WHN2</accession>
<dbReference type="CDD" id="cd00609">
    <property type="entry name" value="AAT_like"/>
    <property type="match status" value="1"/>
</dbReference>
<gene>
    <name evidence="9 11" type="primary">hisC</name>
    <name evidence="11" type="ORF">OEV82_06890</name>
</gene>
<reference evidence="11 12" key="1">
    <citation type="submission" date="2022-10" db="EMBL/GenBank/DDBJ databases">
        <title>Description of Fervidibacillus gen. nov. in the family Fervidibacillaceae fam. nov. with two species, Fervidibacillus albus sp. nov., and Fervidibacillus halotolerans sp. nov., isolated from tidal flat sediments.</title>
        <authorList>
            <person name="Kwon K.K."/>
            <person name="Yang S.-H."/>
        </authorList>
    </citation>
    <scope>NUCLEOTIDE SEQUENCE [LARGE SCALE GENOMIC DNA]</scope>
    <source>
        <strain evidence="11 12">DSM 23332</strain>
    </source>
</reference>
<evidence type="ECO:0000256" key="8">
    <source>
        <dbReference type="ARBA" id="ARBA00047481"/>
    </source>
</evidence>
<dbReference type="PANTHER" id="PTHR43643:SF3">
    <property type="entry name" value="HISTIDINOL-PHOSPHATE AMINOTRANSFERASE"/>
    <property type="match status" value="1"/>
</dbReference>
<evidence type="ECO:0000313" key="12">
    <source>
        <dbReference type="Proteomes" id="UP001208656"/>
    </source>
</evidence>
<keyword evidence="7 9" id="KW-0368">Histidine biosynthesis</keyword>
<proteinExistence type="inferred from homology"/>
<comment type="catalytic activity">
    <reaction evidence="8 9">
        <text>L-histidinol phosphate + 2-oxoglutarate = 3-(imidazol-4-yl)-2-oxopropyl phosphate + L-glutamate</text>
        <dbReference type="Rhea" id="RHEA:23744"/>
        <dbReference type="ChEBI" id="CHEBI:16810"/>
        <dbReference type="ChEBI" id="CHEBI:29985"/>
        <dbReference type="ChEBI" id="CHEBI:57766"/>
        <dbReference type="ChEBI" id="CHEBI:57980"/>
        <dbReference type="EC" id="2.6.1.9"/>
    </reaction>
</comment>
<dbReference type="Pfam" id="PF00155">
    <property type="entry name" value="Aminotran_1_2"/>
    <property type="match status" value="1"/>
</dbReference>
<dbReference type="Proteomes" id="UP001208656">
    <property type="component" value="Unassembled WGS sequence"/>
</dbReference>
<keyword evidence="9" id="KW-0028">Amino-acid biosynthesis</keyword>
<evidence type="ECO:0000256" key="6">
    <source>
        <dbReference type="ARBA" id="ARBA00022898"/>
    </source>
</evidence>
<evidence type="ECO:0000256" key="5">
    <source>
        <dbReference type="ARBA" id="ARBA00022679"/>
    </source>
</evidence>
<dbReference type="EMBL" id="JAOUSE010000015">
    <property type="protein sequence ID" value="MCU9594179.1"/>
    <property type="molecule type" value="Genomic_DNA"/>
</dbReference>
<dbReference type="PANTHER" id="PTHR43643">
    <property type="entry name" value="HISTIDINOL-PHOSPHATE AMINOTRANSFERASE 2"/>
    <property type="match status" value="1"/>
</dbReference>
<keyword evidence="5 9" id="KW-0808">Transferase</keyword>
<evidence type="ECO:0000259" key="10">
    <source>
        <dbReference type="Pfam" id="PF00155"/>
    </source>
</evidence>
<evidence type="ECO:0000256" key="7">
    <source>
        <dbReference type="ARBA" id="ARBA00023102"/>
    </source>
</evidence>
<organism evidence="11 12">
    <name type="scientific">Pallidibacillus thermolactis</name>
    <dbReference type="NCBI Taxonomy" id="251051"/>
    <lineage>
        <taxon>Bacteria</taxon>
        <taxon>Bacillati</taxon>
        <taxon>Bacillota</taxon>
        <taxon>Bacilli</taxon>
        <taxon>Bacillales</taxon>
        <taxon>Bacillaceae</taxon>
        <taxon>Pallidibacillus</taxon>
    </lineage>
</organism>
<evidence type="ECO:0000256" key="2">
    <source>
        <dbReference type="ARBA" id="ARBA00005011"/>
    </source>
</evidence>
<comment type="cofactor">
    <cofactor evidence="1 9">
        <name>pyridoxal 5'-phosphate</name>
        <dbReference type="ChEBI" id="CHEBI:597326"/>
    </cofactor>
</comment>
<keyword evidence="12" id="KW-1185">Reference proteome</keyword>
<dbReference type="PROSITE" id="PS00599">
    <property type="entry name" value="AA_TRANSFER_CLASS_2"/>
    <property type="match status" value="1"/>
</dbReference>
<dbReference type="InterPro" id="IPR001917">
    <property type="entry name" value="Aminotrans_II_pyridoxalP_BS"/>
</dbReference>
<dbReference type="InterPro" id="IPR015424">
    <property type="entry name" value="PyrdxlP-dep_Trfase"/>
</dbReference>
<protein>
    <recommendedName>
        <fullName evidence="9">Histidinol-phosphate aminotransferase</fullName>
        <ecNumber evidence="9">2.6.1.9</ecNumber>
    </recommendedName>
    <alternativeName>
        <fullName evidence="9">Imidazole acetol-phosphate transaminase</fullName>
    </alternativeName>
</protein>
<dbReference type="InterPro" id="IPR015422">
    <property type="entry name" value="PyrdxlP-dep_Trfase_small"/>
</dbReference>
<dbReference type="InterPro" id="IPR015421">
    <property type="entry name" value="PyrdxlP-dep_Trfase_major"/>
</dbReference>
<dbReference type="HAMAP" id="MF_01023">
    <property type="entry name" value="HisC_aminotrans_2"/>
    <property type="match status" value="1"/>
</dbReference>
<keyword evidence="6 9" id="KW-0663">Pyridoxal phosphate</keyword>
<dbReference type="RefSeq" id="WP_263061416.1">
    <property type="nucleotide sequence ID" value="NZ_JAOUSE010000015.1"/>
</dbReference>
<evidence type="ECO:0000256" key="3">
    <source>
        <dbReference type="ARBA" id="ARBA00011738"/>
    </source>
</evidence>
<dbReference type="NCBIfam" id="TIGR01141">
    <property type="entry name" value="hisC"/>
    <property type="match status" value="1"/>
</dbReference>
<keyword evidence="4 9" id="KW-0032">Aminotransferase</keyword>
<comment type="similarity">
    <text evidence="9">Belongs to the class-II pyridoxal-phosphate-dependent aminotransferase family. Histidinol-phosphate aminotransferase subfamily.</text>
</comment>